<comment type="caution">
    <text evidence="2">The sequence shown here is derived from an EMBL/GenBank/DDBJ whole genome shotgun (WGS) entry which is preliminary data.</text>
</comment>
<proteinExistence type="predicted"/>
<protein>
    <submittedName>
        <fullName evidence="2">Uncharacterized protein</fullName>
    </submittedName>
</protein>
<evidence type="ECO:0000256" key="1">
    <source>
        <dbReference type="SAM" id="Phobius"/>
    </source>
</evidence>
<evidence type="ECO:0000313" key="3">
    <source>
        <dbReference type="Proteomes" id="UP000192491"/>
    </source>
</evidence>
<reference evidence="2 3" key="1">
    <citation type="submission" date="2017-01" db="EMBL/GenBank/DDBJ databases">
        <title>Novel large sulfur bacteria in the metagenomes of groundwater-fed chemosynthetic microbial mats in the Lake Huron basin.</title>
        <authorList>
            <person name="Sharrar A.M."/>
            <person name="Flood B.E."/>
            <person name="Bailey J.V."/>
            <person name="Jones D.S."/>
            <person name="Biddanda B."/>
            <person name="Ruberg S.A."/>
            <person name="Marcus D.N."/>
            <person name="Dick G.J."/>
        </authorList>
    </citation>
    <scope>NUCLEOTIDE SEQUENCE [LARGE SCALE GENOMIC DNA]</scope>
    <source>
        <strain evidence="2">A8</strain>
    </source>
</reference>
<dbReference type="Proteomes" id="UP000192491">
    <property type="component" value="Unassembled WGS sequence"/>
</dbReference>
<organism evidence="2 3">
    <name type="scientific">Thiothrix lacustris</name>
    <dbReference type="NCBI Taxonomy" id="525917"/>
    <lineage>
        <taxon>Bacteria</taxon>
        <taxon>Pseudomonadati</taxon>
        <taxon>Pseudomonadota</taxon>
        <taxon>Gammaproteobacteria</taxon>
        <taxon>Thiotrichales</taxon>
        <taxon>Thiotrichaceae</taxon>
        <taxon>Thiothrix</taxon>
    </lineage>
</organism>
<dbReference type="AlphaFoldDB" id="A0A1Y1QV20"/>
<name>A0A1Y1QV20_9GAMM</name>
<feature type="transmembrane region" description="Helical" evidence="1">
    <location>
        <begin position="68"/>
        <end position="85"/>
    </location>
</feature>
<feature type="transmembrane region" description="Helical" evidence="1">
    <location>
        <begin position="45"/>
        <end position="62"/>
    </location>
</feature>
<keyword evidence="1" id="KW-0472">Membrane</keyword>
<keyword evidence="1" id="KW-1133">Transmembrane helix</keyword>
<feature type="transmembrane region" description="Helical" evidence="1">
    <location>
        <begin position="12"/>
        <end position="33"/>
    </location>
</feature>
<dbReference type="EMBL" id="MTEJ01000027">
    <property type="protein sequence ID" value="OQX14570.1"/>
    <property type="molecule type" value="Genomic_DNA"/>
</dbReference>
<gene>
    <name evidence="2" type="ORF">BWK73_09245</name>
</gene>
<evidence type="ECO:0000313" key="2">
    <source>
        <dbReference type="EMBL" id="OQX14570.1"/>
    </source>
</evidence>
<keyword evidence="1" id="KW-0812">Transmembrane</keyword>
<accession>A0A1Y1QV20</accession>
<sequence length="176" mass="18028">MVGDKYYGANASTFIGALVVGVSLVSLLSALATEVPVIEVGNSRAWSVLASIAGVAIGGALIASKEWVGGVMAIIMVVTLAKSGVGVNHKQFLRVVEGAIDGVSAVANAIETESANAGGYVDTSGVGQNALFEGYTKGAPLSPLAKQQCSEGMAWTKKMSGVRACTTGYEWKKEEI</sequence>